<comment type="catalytic activity">
    <reaction evidence="15 17 19">
        <text>(6S)-NADHX + ADP = AMP + phosphate + NADH + H(+)</text>
        <dbReference type="Rhea" id="RHEA:32223"/>
        <dbReference type="ChEBI" id="CHEBI:15378"/>
        <dbReference type="ChEBI" id="CHEBI:43474"/>
        <dbReference type="ChEBI" id="CHEBI:57945"/>
        <dbReference type="ChEBI" id="CHEBI:64074"/>
        <dbReference type="ChEBI" id="CHEBI:456215"/>
        <dbReference type="ChEBI" id="CHEBI:456216"/>
        <dbReference type="EC" id="4.2.1.136"/>
    </reaction>
</comment>
<dbReference type="NCBIfam" id="TIGR00197">
    <property type="entry name" value="yjeF_nterm"/>
    <property type="match status" value="1"/>
</dbReference>
<keyword evidence="11 18" id="KW-0413">Isomerase</keyword>
<evidence type="ECO:0000256" key="10">
    <source>
        <dbReference type="ARBA" id="ARBA00023027"/>
    </source>
</evidence>
<comment type="function">
    <text evidence="17">Catalyzes the dehydration of the S-form of NAD(P)HX at the expense of ADP, which is converted to AMP. Together with NAD(P)HX epimerase, which catalyzes the epimerization of the S- and R-forms, the enzyme allows the repair of both epimers of NAD(P)HX, a damaged form of NAD(P)H that is a result of enzymatic or heat-dependent hydration.</text>
</comment>
<evidence type="ECO:0000256" key="15">
    <source>
        <dbReference type="ARBA" id="ARBA00048238"/>
    </source>
</evidence>
<evidence type="ECO:0000256" key="12">
    <source>
        <dbReference type="ARBA" id="ARBA00023239"/>
    </source>
</evidence>
<comment type="subunit">
    <text evidence="17">Homotetramer.</text>
</comment>
<dbReference type="InterPro" id="IPR036652">
    <property type="entry name" value="YjeF_N_dom_sf"/>
</dbReference>
<dbReference type="NCBIfam" id="TIGR00196">
    <property type="entry name" value="yjeF_cterm"/>
    <property type="match status" value="1"/>
</dbReference>
<comment type="similarity">
    <text evidence="18">Belongs to the NnrE/AIBP family.</text>
</comment>
<dbReference type="CDD" id="cd01171">
    <property type="entry name" value="YXKO-related"/>
    <property type="match status" value="1"/>
</dbReference>
<keyword evidence="9 18" id="KW-0630">Potassium</keyword>
<dbReference type="InterPro" id="IPR017953">
    <property type="entry name" value="Carbohydrate_kinase_pred_CS"/>
</dbReference>
<dbReference type="Gene3D" id="3.40.1190.20">
    <property type="match status" value="1"/>
</dbReference>
<feature type="binding site" evidence="17">
    <location>
        <position position="457"/>
    </location>
    <ligand>
        <name>AMP</name>
        <dbReference type="ChEBI" id="CHEBI:456215"/>
    </ligand>
</feature>
<feature type="binding site" evidence="17">
    <location>
        <position position="391"/>
    </location>
    <ligand>
        <name>(6S)-NADPHX</name>
        <dbReference type="ChEBI" id="CHEBI:64076"/>
    </ligand>
</feature>
<evidence type="ECO:0000256" key="7">
    <source>
        <dbReference type="ARBA" id="ARBA00022840"/>
    </source>
</evidence>
<evidence type="ECO:0000256" key="13">
    <source>
        <dbReference type="ARBA" id="ARBA00023268"/>
    </source>
</evidence>
<organism evidence="22 23">
    <name type="scientific">Siminovitchia terrae</name>
    <name type="common">Bacillus terrae</name>
    <dbReference type="NCBI Taxonomy" id="1914933"/>
    <lineage>
        <taxon>Bacteria</taxon>
        <taxon>Bacillati</taxon>
        <taxon>Bacillota</taxon>
        <taxon>Bacilli</taxon>
        <taxon>Bacillales</taxon>
        <taxon>Bacillaceae</taxon>
        <taxon>Siminovitchia</taxon>
    </lineage>
</organism>
<gene>
    <name evidence="17" type="primary">nnrD</name>
    <name evidence="18" type="synonym">nnrE</name>
    <name evidence="22" type="ORF">D5F11_024445</name>
</gene>
<evidence type="ECO:0000313" key="23">
    <source>
        <dbReference type="Proteomes" id="UP000287296"/>
    </source>
</evidence>
<dbReference type="OrthoDB" id="9806925at2"/>
<dbReference type="InterPro" id="IPR000631">
    <property type="entry name" value="CARKD"/>
</dbReference>
<dbReference type="InterPro" id="IPR030677">
    <property type="entry name" value="Nnr"/>
</dbReference>
<feature type="binding site" evidence="17">
    <location>
        <position position="339"/>
    </location>
    <ligand>
        <name>(6S)-NADPHX</name>
        <dbReference type="ChEBI" id="CHEBI:64076"/>
    </ligand>
</feature>
<dbReference type="EC" id="4.2.1.136" evidence="19"/>
<dbReference type="SUPFAM" id="SSF64153">
    <property type="entry name" value="YjeF N-terminal domain-like"/>
    <property type="match status" value="1"/>
</dbReference>
<feature type="binding site" evidence="18">
    <location>
        <position position="146"/>
    </location>
    <ligand>
        <name>(6S)-NADPHX</name>
        <dbReference type="ChEBI" id="CHEBI:64076"/>
    </ligand>
</feature>
<dbReference type="GO" id="GO:0052855">
    <property type="term" value="F:ADP-dependent NAD(P)H-hydrate dehydratase activity"/>
    <property type="evidence" value="ECO:0007669"/>
    <property type="project" value="UniProtKB-UniRule"/>
</dbReference>
<comment type="similarity">
    <text evidence="17">Belongs to the NnrD/CARKD family.</text>
</comment>
<comment type="catalytic activity">
    <reaction evidence="2 18 19">
        <text>(6R)-NADPHX = (6S)-NADPHX</text>
        <dbReference type="Rhea" id="RHEA:32227"/>
        <dbReference type="ChEBI" id="CHEBI:64076"/>
        <dbReference type="ChEBI" id="CHEBI:64077"/>
        <dbReference type="EC" id="5.1.99.6"/>
    </reaction>
</comment>
<evidence type="ECO:0000256" key="11">
    <source>
        <dbReference type="ARBA" id="ARBA00023235"/>
    </source>
</evidence>
<comment type="function">
    <text evidence="14 19">Bifunctional enzyme that catalyzes the epimerization of the S- and R-forms of NAD(P)HX and the dehydration of the S-form of NAD(P)HX at the expense of ADP, which is converted to AMP. This allows the repair of both epimers of NAD(P)HX, a damaged form of NAD(P)H that is a result of enzymatic or heat-dependent hydration.</text>
</comment>
<evidence type="ECO:0000256" key="19">
    <source>
        <dbReference type="PIRNR" id="PIRNR017184"/>
    </source>
</evidence>
<protein>
    <recommendedName>
        <fullName evidence="19">Bifunctional NAD(P)H-hydrate repair enzyme</fullName>
    </recommendedName>
    <alternativeName>
        <fullName evidence="19">Nicotinamide nucleotide repair protein</fullName>
    </alternativeName>
    <domain>
        <recommendedName>
            <fullName evidence="19">ADP-dependent (S)-NAD(P)H-hydrate dehydratase</fullName>
            <ecNumber evidence="19">4.2.1.136</ecNumber>
        </recommendedName>
        <alternativeName>
            <fullName evidence="19">ADP-dependent NAD(P)HX dehydratase</fullName>
        </alternativeName>
    </domain>
    <domain>
        <recommendedName>
            <fullName evidence="19">NAD(P)H-hydrate epimerase</fullName>
            <ecNumber evidence="19">5.1.99.6</ecNumber>
        </recommendedName>
    </domain>
</protein>
<dbReference type="PROSITE" id="PS51385">
    <property type="entry name" value="YJEF_N"/>
    <property type="match status" value="1"/>
</dbReference>
<feature type="binding site" evidence="18">
    <location>
        <position position="166"/>
    </location>
    <ligand>
        <name>(6S)-NADPHX</name>
        <dbReference type="ChEBI" id="CHEBI:64076"/>
    </ligand>
</feature>
<keyword evidence="7 17" id="KW-0067">ATP-binding</keyword>
<evidence type="ECO:0000256" key="6">
    <source>
        <dbReference type="ARBA" id="ARBA00022741"/>
    </source>
</evidence>
<dbReference type="HAMAP" id="MF_01965">
    <property type="entry name" value="NADHX_dehydratase"/>
    <property type="match status" value="1"/>
</dbReference>
<evidence type="ECO:0000256" key="4">
    <source>
        <dbReference type="ARBA" id="ARBA00009524"/>
    </source>
</evidence>
<dbReference type="EC" id="5.1.99.6" evidence="19"/>
<feature type="binding site" evidence="18">
    <location>
        <begin position="60"/>
        <end position="64"/>
    </location>
    <ligand>
        <name>(6S)-NADPHX</name>
        <dbReference type="ChEBI" id="CHEBI:64076"/>
    </ligand>
</feature>
<feature type="binding site" evidence="18">
    <location>
        <begin position="135"/>
        <end position="141"/>
    </location>
    <ligand>
        <name>(6S)-NADPHX</name>
        <dbReference type="ChEBI" id="CHEBI:64076"/>
    </ligand>
</feature>
<feature type="domain" description="YjeF N-terminal" evidence="21">
    <location>
        <begin position="11"/>
        <end position="223"/>
    </location>
</feature>
<feature type="binding site" evidence="17">
    <location>
        <begin position="428"/>
        <end position="432"/>
    </location>
    <ligand>
        <name>AMP</name>
        <dbReference type="ChEBI" id="CHEBI:456215"/>
    </ligand>
</feature>
<evidence type="ECO:0000256" key="16">
    <source>
        <dbReference type="ARBA" id="ARBA00049209"/>
    </source>
</evidence>
<evidence type="ECO:0000256" key="3">
    <source>
        <dbReference type="ARBA" id="ARBA00006001"/>
    </source>
</evidence>
<comment type="catalytic activity">
    <reaction evidence="1 18 19">
        <text>(6R)-NADHX = (6S)-NADHX</text>
        <dbReference type="Rhea" id="RHEA:32215"/>
        <dbReference type="ChEBI" id="CHEBI:64074"/>
        <dbReference type="ChEBI" id="CHEBI:64075"/>
        <dbReference type="EC" id="5.1.99.6"/>
    </reaction>
</comment>
<dbReference type="GO" id="GO:0052856">
    <property type="term" value="F:NAD(P)HX epimerase activity"/>
    <property type="evidence" value="ECO:0007669"/>
    <property type="project" value="UniProtKB-UniRule"/>
</dbReference>
<evidence type="ECO:0000256" key="5">
    <source>
        <dbReference type="ARBA" id="ARBA00022723"/>
    </source>
</evidence>
<comment type="cofactor">
    <cofactor evidence="17">
        <name>Mg(2+)</name>
        <dbReference type="ChEBI" id="CHEBI:18420"/>
    </cofactor>
</comment>
<evidence type="ECO:0000256" key="17">
    <source>
        <dbReference type="HAMAP-Rule" id="MF_01965"/>
    </source>
</evidence>
<dbReference type="PANTHER" id="PTHR12592">
    <property type="entry name" value="ATP-DEPENDENT (S)-NAD(P)H-HYDRATE DEHYDRATASE FAMILY MEMBER"/>
    <property type="match status" value="1"/>
</dbReference>
<keyword evidence="5 18" id="KW-0479">Metal-binding</keyword>
<keyword evidence="10 17" id="KW-0520">NAD</keyword>
<feature type="binding site" evidence="17">
    <location>
        <position position="458"/>
    </location>
    <ligand>
        <name>(6S)-NADPHX</name>
        <dbReference type="ChEBI" id="CHEBI:64076"/>
    </ligand>
</feature>
<dbReference type="InterPro" id="IPR029056">
    <property type="entry name" value="Ribokinase-like"/>
</dbReference>
<dbReference type="PROSITE" id="PS01050">
    <property type="entry name" value="YJEF_C_2"/>
    <property type="match status" value="1"/>
</dbReference>
<dbReference type="Pfam" id="PF01256">
    <property type="entry name" value="Carb_kinase"/>
    <property type="match status" value="1"/>
</dbReference>
<dbReference type="GO" id="GO:0046496">
    <property type="term" value="P:nicotinamide nucleotide metabolic process"/>
    <property type="evidence" value="ECO:0007669"/>
    <property type="project" value="UniProtKB-UniRule"/>
</dbReference>
<keyword evidence="8 17" id="KW-0521">NADP</keyword>
<dbReference type="PANTHER" id="PTHR12592:SF0">
    <property type="entry name" value="ATP-DEPENDENT (S)-NAD(P)H-HYDRATE DEHYDRATASE"/>
    <property type="match status" value="1"/>
</dbReference>
<feature type="binding site" evidence="18">
    <location>
        <position position="131"/>
    </location>
    <ligand>
        <name>K(+)</name>
        <dbReference type="ChEBI" id="CHEBI:29103"/>
    </ligand>
</feature>
<evidence type="ECO:0000313" key="22">
    <source>
        <dbReference type="EMBL" id="RST57097.1"/>
    </source>
</evidence>
<keyword evidence="12 17" id="KW-0456">Lyase</keyword>
<dbReference type="SUPFAM" id="SSF53613">
    <property type="entry name" value="Ribokinase-like"/>
    <property type="match status" value="1"/>
</dbReference>
<comment type="caution">
    <text evidence="22">The sequence shown here is derived from an EMBL/GenBank/DDBJ whole genome shotgun (WGS) entry which is preliminary data.</text>
</comment>
<evidence type="ECO:0000256" key="1">
    <source>
        <dbReference type="ARBA" id="ARBA00000013"/>
    </source>
</evidence>
<dbReference type="GO" id="GO:0046872">
    <property type="term" value="F:metal ion binding"/>
    <property type="evidence" value="ECO:0007669"/>
    <property type="project" value="UniProtKB-UniRule"/>
</dbReference>
<evidence type="ECO:0000259" key="20">
    <source>
        <dbReference type="PROSITE" id="PS51383"/>
    </source>
</evidence>
<comment type="catalytic activity">
    <reaction evidence="16 17 19">
        <text>(6S)-NADPHX + ADP = AMP + phosphate + NADPH + H(+)</text>
        <dbReference type="Rhea" id="RHEA:32235"/>
        <dbReference type="ChEBI" id="CHEBI:15378"/>
        <dbReference type="ChEBI" id="CHEBI:43474"/>
        <dbReference type="ChEBI" id="CHEBI:57783"/>
        <dbReference type="ChEBI" id="CHEBI:64076"/>
        <dbReference type="ChEBI" id="CHEBI:456215"/>
        <dbReference type="ChEBI" id="CHEBI:456216"/>
        <dbReference type="EC" id="4.2.1.136"/>
    </reaction>
</comment>
<dbReference type="PROSITE" id="PS51383">
    <property type="entry name" value="YJEF_C_3"/>
    <property type="match status" value="1"/>
</dbReference>
<comment type="similarity">
    <text evidence="4 19">In the C-terminal section; belongs to the NnrD/CARKD family.</text>
</comment>
<keyword evidence="13" id="KW-0511">Multifunctional enzyme</keyword>
<dbReference type="GO" id="GO:0110051">
    <property type="term" value="P:metabolite repair"/>
    <property type="evidence" value="ECO:0007669"/>
    <property type="project" value="TreeGrafter"/>
</dbReference>
<dbReference type="HAMAP" id="MF_01966">
    <property type="entry name" value="NADHX_epimerase"/>
    <property type="match status" value="1"/>
</dbReference>
<feature type="binding site" evidence="17">
    <location>
        <position position="269"/>
    </location>
    <ligand>
        <name>(6S)-NADPHX</name>
        <dbReference type="ChEBI" id="CHEBI:64076"/>
    </ligand>
</feature>
<dbReference type="EMBL" id="QYTW02000042">
    <property type="protein sequence ID" value="RST57097.1"/>
    <property type="molecule type" value="Genomic_DNA"/>
</dbReference>
<dbReference type="GO" id="GO:0005524">
    <property type="term" value="F:ATP binding"/>
    <property type="evidence" value="ECO:0007669"/>
    <property type="project" value="UniProtKB-UniRule"/>
</dbReference>
<dbReference type="PIRSF" id="PIRSF017184">
    <property type="entry name" value="Nnr"/>
    <property type="match status" value="1"/>
</dbReference>
<reference evidence="22 23" key="1">
    <citation type="submission" date="2018-12" db="EMBL/GenBank/DDBJ databases">
        <authorList>
            <person name="Sun L."/>
            <person name="Chen Z."/>
        </authorList>
    </citation>
    <scope>NUCLEOTIDE SEQUENCE [LARGE SCALE GENOMIC DNA]</scope>
    <source>
        <strain evidence="22 23">LMG 29736</strain>
    </source>
</reference>
<feature type="binding site" evidence="18">
    <location>
        <position position="169"/>
    </location>
    <ligand>
        <name>K(+)</name>
        <dbReference type="ChEBI" id="CHEBI:29103"/>
    </ligand>
</feature>
<proteinExistence type="inferred from homology"/>
<feature type="binding site" evidence="18">
    <location>
        <position position="61"/>
    </location>
    <ligand>
        <name>K(+)</name>
        <dbReference type="ChEBI" id="CHEBI:29103"/>
    </ligand>
</feature>
<comment type="function">
    <text evidence="18">Catalyzes the epimerization of the S- and R-forms of NAD(P)HX, a damaged form of NAD(P)H that is a result of enzymatic or heat-dependent hydration. This is a prerequisite for the S-specific NAD(P)H-hydrate dehydratase to allow the repair of both epimers of NAD(P)HX.</text>
</comment>
<comment type="cofactor">
    <cofactor evidence="18 19">
        <name>K(+)</name>
        <dbReference type="ChEBI" id="CHEBI:29103"/>
    </cofactor>
    <text evidence="18 19">Binds 1 potassium ion per subunit.</text>
</comment>
<accession>A0A429X101</accession>
<dbReference type="Proteomes" id="UP000287296">
    <property type="component" value="Unassembled WGS sequence"/>
</dbReference>
<dbReference type="Gene3D" id="3.40.50.10260">
    <property type="entry name" value="YjeF N-terminal domain"/>
    <property type="match status" value="1"/>
</dbReference>
<dbReference type="AlphaFoldDB" id="A0A429X101"/>
<evidence type="ECO:0000256" key="14">
    <source>
        <dbReference type="ARBA" id="ARBA00025153"/>
    </source>
</evidence>
<dbReference type="Pfam" id="PF03853">
    <property type="entry name" value="YjeF_N"/>
    <property type="match status" value="1"/>
</dbReference>
<evidence type="ECO:0000256" key="18">
    <source>
        <dbReference type="HAMAP-Rule" id="MF_01966"/>
    </source>
</evidence>
<comment type="similarity">
    <text evidence="3 19">In the N-terminal section; belongs to the NnrE/AIBP family.</text>
</comment>
<keyword evidence="6 17" id="KW-0547">Nucleotide-binding</keyword>
<evidence type="ECO:0000256" key="9">
    <source>
        <dbReference type="ARBA" id="ARBA00022958"/>
    </source>
</evidence>
<evidence type="ECO:0000259" key="21">
    <source>
        <dbReference type="PROSITE" id="PS51385"/>
    </source>
</evidence>
<evidence type="ECO:0000256" key="2">
    <source>
        <dbReference type="ARBA" id="ARBA00000909"/>
    </source>
</evidence>
<name>A0A429X101_SIMTE</name>
<dbReference type="InterPro" id="IPR004443">
    <property type="entry name" value="YjeF_N_dom"/>
</dbReference>
<sequence>MDMFAAGQKDMQQMDQYTINRIGLPGVVLMENAGVKVVQEIISHLPPENPKIVVVAGSGNNGGDGFVIARRLYDEGYDCLLCLASHPKRIKGDAKIHFDVYLNRGLPIQYIHQNPKKTLPAILERADIIVDAILGTGVSGAVRQPYDEIILMINTLAQEKMIVSVDVPSGLNSDSGKAEGPAIKADQTITFVYPKKGFFLQDGPIHVGSWKTVDISVPPSCAKDIDLTMPVVITEALVKALVPKRPIEGHKGTFGHVLVLGGSRQYVGAPLFTAKSALLSGAGLVTLAIPENIYPMAAVQVPVALFSPLSETDGHFSDRSIHEITSRTQEFDVIAVGPGMSRFPEGEKWMETLFQSATGQTIVIDADALYLSRNHLQLLKNYKGDIIFTPHPGEMAGLLTMPVMEVEEERIEHAKRFAQKYGIHLLLKGHRSIIASPQGEIFINPVGHDALGKGGSGDVLTGLIASFIAQGAQPLDAMIAASYLHAKAGEEKAKEYSHYGVTAPDLIEGVREILNRLVCY</sequence>
<evidence type="ECO:0000256" key="8">
    <source>
        <dbReference type="ARBA" id="ARBA00022857"/>
    </source>
</evidence>
<feature type="domain" description="YjeF C-terminal" evidence="20">
    <location>
        <begin position="234"/>
        <end position="517"/>
    </location>
</feature>